<evidence type="ECO:0000313" key="2">
    <source>
        <dbReference type="EMBL" id="XBX79089.1"/>
    </source>
</evidence>
<reference evidence="2" key="1">
    <citation type="submission" date="2024-06" db="EMBL/GenBank/DDBJ databases">
        <title>Draft genome sequence of Microbacterium sp. strain A8/3-1, isolated from Oxytropis tragacanthoides Fisch. ex DC. Root nodules in the Altai region of Russia.</title>
        <authorList>
            <person name="Sazanova A."/>
            <person name="Guro P."/>
            <person name="Kuznetsova I."/>
            <person name="Belimov A."/>
            <person name="Safronova V."/>
        </authorList>
    </citation>
    <scope>NUCLEOTIDE SEQUENCE</scope>
    <source>
        <strain evidence="2">A8/3-1</strain>
    </source>
</reference>
<name>A0AAU7VX67_9MICO</name>
<proteinExistence type="predicted"/>
<accession>A0AAU7VX67</accession>
<sequence length="116" mass="12686">MDTAYDIVQGYHRAWTSGDVEQAMTYVADDITCRAPGVDLQGKEAYARYIGGFAPTLTGIGDIAEFSDGDRVALFYYPQTAATSTAPAAEYFTVRDGRISETILVFDRLSYGPPRP</sequence>
<dbReference type="Gene3D" id="3.10.450.50">
    <property type="match status" value="1"/>
</dbReference>
<dbReference type="EMBL" id="CP158357">
    <property type="protein sequence ID" value="XBX79089.1"/>
    <property type="molecule type" value="Genomic_DNA"/>
</dbReference>
<dbReference type="InterPro" id="IPR032710">
    <property type="entry name" value="NTF2-like_dom_sf"/>
</dbReference>
<feature type="domain" description="SnoaL-like" evidence="1">
    <location>
        <begin position="8"/>
        <end position="101"/>
    </location>
</feature>
<organism evidence="2">
    <name type="scientific">Microbacterium sp. A8/3-1</name>
    <dbReference type="NCBI Taxonomy" id="3160749"/>
    <lineage>
        <taxon>Bacteria</taxon>
        <taxon>Bacillati</taxon>
        <taxon>Actinomycetota</taxon>
        <taxon>Actinomycetes</taxon>
        <taxon>Micrococcales</taxon>
        <taxon>Microbacteriaceae</taxon>
        <taxon>Microbacterium</taxon>
    </lineage>
</organism>
<gene>
    <name evidence="2" type="ORF">ABS642_03065</name>
</gene>
<dbReference type="SUPFAM" id="SSF54427">
    <property type="entry name" value="NTF2-like"/>
    <property type="match status" value="1"/>
</dbReference>
<dbReference type="AlphaFoldDB" id="A0AAU7VX67"/>
<evidence type="ECO:0000259" key="1">
    <source>
        <dbReference type="Pfam" id="PF12680"/>
    </source>
</evidence>
<dbReference type="InterPro" id="IPR037401">
    <property type="entry name" value="SnoaL-like"/>
</dbReference>
<dbReference type="RefSeq" id="WP_350352207.1">
    <property type="nucleotide sequence ID" value="NZ_CP158357.1"/>
</dbReference>
<protein>
    <submittedName>
        <fullName evidence="2">Nuclear transport factor 2 family protein</fullName>
    </submittedName>
</protein>
<dbReference type="Pfam" id="PF12680">
    <property type="entry name" value="SnoaL_2"/>
    <property type="match status" value="1"/>
</dbReference>